<proteinExistence type="predicted"/>
<organism evidence="1">
    <name type="scientific">Mucochytrium quahogii</name>
    <dbReference type="NCBI Taxonomy" id="96639"/>
    <lineage>
        <taxon>Eukaryota</taxon>
        <taxon>Sar</taxon>
        <taxon>Stramenopiles</taxon>
        <taxon>Bigyra</taxon>
        <taxon>Labyrinthulomycetes</taxon>
        <taxon>Thraustochytrida</taxon>
        <taxon>Thraustochytriidae</taxon>
        <taxon>Mucochytrium</taxon>
    </lineage>
</organism>
<dbReference type="EMBL" id="HBHK01018682">
    <property type="protein sequence ID" value="CAD9693608.1"/>
    <property type="molecule type" value="Transcribed_RNA"/>
</dbReference>
<name>A0A7S2S9K3_9STRA</name>
<dbReference type="AlphaFoldDB" id="A0A7S2S9K3"/>
<reference evidence="1" key="1">
    <citation type="submission" date="2021-01" db="EMBL/GenBank/DDBJ databases">
        <authorList>
            <person name="Corre E."/>
            <person name="Pelletier E."/>
            <person name="Niang G."/>
            <person name="Scheremetjew M."/>
            <person name="Finn R."/>
            <person name="Kale V."/>
            <person name="Holt S."/>
            <person name="Cochrane G."/>
            <person name="Meng A."/>
            <person name="Brown T."/>
            <person name="Cohen L."/>
        </authorList>
    </citation>
    <scope>NUCLEOTIDE SEQUENCE</scope>
    <source>
        <strain evidence="1">NY070348D</strain>
    </source>
</reference>
<protein>
    <submittedName>
        <fullName evidence="1">Uncharacterized protein</fullName>
    </submittedName>
</protein>
<dbReference type="EMBL" id="HBHK01018667">
    <property type="protein sequence ID" value="CAD9693582.1"/>
    <property type="molecule type" value="Transcribed_RNA"/>
</dbReference>
<gene>
    <name evidence="1" type="ORF">QSP1433_LOCUS11764</name>
    <name evidence="2" type="ORF">QSP1433_LOCUS11776</name>
</gene>
<accession>A0A7S2S9K3</accession>
<evidence type="ECO:0000313" key="2">
    <source>
        <dbReference type="EMBL" id="CAD9693608.1"/>
    </source>
</evidence>
<sequence length="544" mass="58985">MRITLAVVALNATLGRSTLLENGYATSVLPISCENRQGYFSQVNGGPIEVLKGSQILTVAAGHKVAVAICNVGNKQYDSDTQLFDGGLVKGVVQGVGEGAHLRVDIVNSGNIQLNNASLAIGEQISSSPLRIIGQVVTGIVANDVRVSVNVAQSANIVMYGDRNIDISRGSLLGDVINGDKTHISQNSILQVTVTDSCNIVNGATLGELHILDGQLDDQGLDFPVSSSFIFVNKTNASNVHMGKVYIEQGELSDESFHTPLHLQWTGVTINARGSSNVEANSLHLTNSELIDEAFQAYEADVFLLRLDLEDCGNAHIAEHSFFNESKLVDQSLVVHYFLFSDRYIDMKNTGNIFGKQIHMLRSKLVDEHIDAFNLFYALMRISVSNIANVQAEALFITDGELLDEGIHWNEIEHSLLDQNIINGANVQAPKLEIHDGQLLDATMYINKSKSLTLTVEIDRCATHDGRRINSSELHIQRGQLLTAIIEMPLCQNPCSVTVKNTSNSHNNHVTLGVNATLLNSSDAPNVRFVNSGNCTGDVSCTSI</sequence>
<evidence type="ECO:0000313" key="1">
    <source>
        <dbReference type="EMBL" id="CAD9693582.1"/>
    </source>
</evidence>